<feature type="transmembrane region" description="Helical" evidence="14">
    <location>
        <begin position="204"/>
        <end position="225"/>
    </location>
</feature>
<dbReference type="GO" id="GO:0006488">
    <property type="term" value="P:dolichol-linked oligosaccharide biosynthetic process"/>
    <property type="evidence" value="ECO:0007669"/>
    <property type="project" value="EnsemblFungi"/>
</dbReference>
<dbReference type="EC" id="2.4.1.258" evidence="3 14"/>
<dbReference type="Proteomes" id="UP000030752">
    <property type="component" value="Unassembled WGS sequence"/>
</dbReference>
<dbReference type="PANTHER" id="PTHR12646">
    <property type="entry name" value="NOT56 - RELATED"/>
    <property type="match status" value="1"/>
</dbReference>
<accession>W2S8R2</accession>
<keyword evidence="16" id="KW-1185">Reference proteome</keyword>
<evidence type="ECO:0000256" key="6">
    <source>
        <dbReference type="ARBA" id="ARBA00022679"/>
    </source>
</evidence>
<feature type="transmembrane region" description="Helical" evidence="14">
    <location>
        <begin position="173"/>
        <end position="198"/>
    </location>
</feature>
<evidence type="ECO:0000313" key="16">
    <source>
        <dbReference type="Proteomes" id="UP000030752"/>
    </source>
</evidence>
<evidence type="ECO:0000256" key="3">
    <source>
        <dbReference type="ARBA" id="ARBA00011964"/>
    </source>
</evidence>
<dbReference type="OrthoDB" id="20028at2759"/>
<dbReference type="GO" id="GO:0018279">
    <property type="term" value="P:protein N-linked glycosylation via asparagine"/>
    <property type="evidence" value="ECO:0007669"/>
    <property type="project" value="EnsemblFungi"/>
</dbReference>
<feature type="transmembrane region" description="Helical" evidence="14">
    <location>
        <begin position="20"/>
        <end position="39"/>
    </location>
</feature>
<evidence type="ECO:0000256" key="7">
    <source>
        <dbReference type="ARBA" id="ARBA00022692"/>
    </source>
</evidence>
<reference evidence="15 16" key="1">
    <citation type="submission" date="2013-03" db="EMBL/GenBank/DDBJ databases">
        <title>The Genome Sequence of Phialophora europaea CBS 101466.</title>
        <authorList>
            <consortium name="The Broad Institute Genomics Platform"/>
            <person name="Cuomo C."/>
            <person name="de Hoog S."/>
            <person name="Gorbushina A."/>
            <person name="Walker B."/>
            <person name="Young S.K."/>
            <person name="Zeng Q."/>
            <person name="Gargeya S."/>
            <person name="Fitzgerald M."/>
            <person name="Haas B."/>
            <person name="Abouelleil A."/>
            <person name="Allen A.W."/>
            <person name="Alvarado L."/>
            <person name="Arachchi H.M."/>
            <person name="Berlin A.M."/>
            <person name="Chapman S.B."/>
            <person name="Gainer-Dewar J."/>
            <person name="Goldberg J."/>
            <person name="Griggs A."/>
            <person name="Gujja S."/>
            <person name="Hansen M."/>
            <person name="Howarth C."/>
            <person name="Imamovic A."/>
            <person name="Ireland A."/>
            <person name="Larimer J."/>
            <person name="McCowan C."/>
            <person name="Murphy C."/>
            <person name="Pearson M."/>
            <person name="Poon T.W."/>
            <person name="Priest M."/>
            <person name="Roberts A."/>
            <person name="Saif S."/>
            <person name="Shea T."/>
            <person name="Sisk P."/>
            <person name="Sykes S."/>
            <person name="Wortman J."/>
            <person name="Nusbaum C."/>
            <person name="Birren B."/>
        </authorList>
    </citation>
    <scope>NUCLEOTIDE SEQUENCE [LARGE SCALE GENOMIC DNA]</scope>
    <source>
        <strain evidence="15 16">CBS 101466</strain>
    </source>
</reference>
<comment type="function">
    <text evidence="11 14">Dol-P-Man:Man(5)GlcNAc(2)-PP-Dol alpha-1,3-mannosyltransferase that operates in the biosynthetic pathway of dolichol-linked oligosaccharides, the glycan precursors employed in protein asparagine (N)-glycosylation. The assembly of dolichol-linked oligosaccharides begins on the cytosolic side of the endoplasmic reticulum membrane and finishes in its lumen. The sequential addition of sugars to dolichol pyrophosphate produces dolichol-linked oligosaccharides containing fourteen sugars, including two GlcNAcs, nine mannoses and three glucoses. Once assembled, the oligosaccharide is transferred from the lipid to nascent proteins by oligosaccharyltransferases. In the lumen of the endoplasmic reticulum, adds the first dolichyl beta-D-mannosyl phosphate derived mannose in an alpha-1,3 linkage to Man(5)GlcNAc(2)-PP-dolichol to produce Man(6)GlcNAc(2)-PP-dolichol.</text>
</comment>
<comment type="similarity">
    <text evidence="13">Belongs to the glycosyltransferase ALG3 family.</text>
</comment>
<name>W2S8R2_CYPE1</name>
<dbReference type="STRING" id="1220924.W2S8R2"/>
<sequence>MPDSLFSKGLRLLTDPEATRYVVPLLVLAEAALCGLIILKVPYTEIDWSTYMIHIQKYWSGERVYPKITGPTGPCVYPATYLYIYSALHAVTDGGKDIVTGQIIFAILYLTTLALVMQCYRNVNAPPWLLIPLVLSKRLHSIFMLRLFNDCWATLFLWTSIYLLQRRKWEAGALIWGVGLGVKMVLLLAAPALAFILIQGAGFFVALFGGASVIMLQIITAIPFLDPKEGDAAAYFHQAFDFGRQFLYKWTVNWRFVAEETFLSKGFAVGLLVLHISVLLVFIQTRWQTPSGSPGLQTFLRRFVIQEKGAVNEDVAAKVTPTFVMDAMLGSMAVGLLCARSLHYQFYAYLGWATPYLLWRSGGGPAWVLLNWAAQEYSWLVFPSTEFSSMLVVFELAIQVLSGLIAPPVDHMRPPTHVQRQVRFQAR</sequence>
<proteinExistence type="inferred from homology"/>
<feature type="transmembrane region" description="Helical" evidence="14">
    <location>
        <begin position="103"/>
        <end position="123"/>
    </location>
</feature>
<dbReference type="GO" id="GO:0005789">
    <property type="term" value="C:endoplasmic reticulum membrane"/>
    <property type="evidence" value="ECO:0007669"/>
    <property type="project" value="UniProtKB-SubCell"/>
</dbReference>
<evidence type="ECO:0000256" key="5">
    <source>
        <dbReference type="ARBA" id="ARBA00022676"/>
    </source>
</evidence>
<evidence type="ECO:0000256" key="11">
    <source>
        <dbReference type="ARBA" id="ARBA00044743"/>
    </source>
</evidence>
<dbReference type="GO" id="GO:0052925">
    <property type="term" value="F:dol-P-Man:Man(5)GlcNAc(2)-PP-Dol alpha-1,3-mannosyltransferase activity"/>
    <property type="evidence" value="ECO:0007669"/>
    <property type="project" value="UniProtKB-EC"/>
</dbReference>
<dbReference type="InterPro" id="IPR007873">
    <property type="entry name" value="Glycosyltransferase_ALG3"/>
</dbReference>
<evidence type="ECO:0000256" key="9">
    <source>
        <dbReference type="ARBA" id="ARBA00022989"/>
    </source>
</evidence>
<dbReference type="FunCoup" id="W2S8R2">
    <property type="interactions" value="660"/>
</dbReference>
<evidence type="ECO:0000256" key="14">
    <source>
        <dbReference type="RuleBase" id="RU364047"/>
    </source>
</evidence>
<organism evidence="15 16">
    <name type="scientific">Cyphellophora europaea (strain CBS 101466)</name>
    <name type="common">Phialophora europaea</name>
    <dbReference type="NCBI Taxonomy" id="1220924"/>
    <lineage>
        <taxon>Eukaryota</taxon>
        <taxon>Fungi</taxon>
        <taxon>Dikarya</taxon>
        <taxon>Ascomycota</taxon>
        <taxon>Pezizomycotina</taxon>
        <taxon>Eurotiomycetes</taxon>
        <taxon>Chaetothyriomycetidae</taxon>
        <taxon>Chaetothyriales</taxon>
        <taxon>Cyphellophoraceae</taxon>
        <taxon>Cyphellophora</taxon>
    </lineage>
</organism>
<gene>
    <name evidence="15" type="ORF">HMPREF1541_09993</name>
</gene>
<dbReference type="AlphaFoldDB" id="W2S8R2"/>
<evidence type="ECO:0000256" key="10">
    <source>
        <dbReference type="ARBA" id="ARBA00023136"/>
    </source>
</evidence>
<dbReference type="PANTHER" id="PTHR12646:SF0">
    <property type="entry name" value="DOL-P-MAN:MAN(5)GLCNAC(2)-PP-DOL ALPHA-1,3-MANNOSYLTRANSFERASE"/>
    <property type="match status" value="1"/>
</dbReference>
<keyword evidence="10 14" id="KW-0472">Membrane</keyword>
<evidence type="ECO:0000256" key="13">
    <source>
        <dbReference type="ARBA" id="ARBA00093457"/>
    </source>
</evidence>
<feature type="transmembrane region" description="Helical" evidence="14">
    <location>
        <begin position="143"/>
        <end position="164"/>
    </location>
</feature>
<dbReference type="GeneID" id="19977332"/>
<comment type="subcellular location">
    <subcellularLocation>
        <location evidence="1 14">Endoplasmic reticulum membrane</location>
        <topology evidence="1 14">Multi-pass membrane protein</topology>
    </subcellularLocation>
</comment>
<dbReference type="HOGENOM" id="CLU_035382_3_0_1"/>
<evidence type="ECO:0000313" key="15">
    <source>
        <dbReference type="EMBL" id="ETN45116.1"/>
    </source>
</evidence>
<keyword evidence="7 14" id="KW-0812">Transmembrane</keyword>
<dbReference type="RefSeq" id="XP_008712886.1">
    <property type="nucleotide sequence ID" value="XM_008714664.1"/>
</dbReference>
<comment type="pathway">
    <text evidence="2 14">Protein modification; protein glycosylation.</text>
</comment>
<keyword evidence="9 14" id="KW-1133">Transmembrane helix</keyword>
<dbReference type="EMBL" id="KB822713">
    <property type="protein sequence ID" value="ETN45116.1"/>
    <property type="molecule type" value="Genomic_DNA"/>
</dbReference>
<dbReference type="UniPathway" id="UPA00378"/>
<evidence type="ECO:0000256" key="2">
    <source>
        <dbReference type="ARBA" id="ARBA00004922"/>
    </source>
</evidence>
<evidence type="ECO:0000256" key="8">
    <source>
        <dbReference type="ARBA" id="ARBA00022824"/>
    </source>
</evidence>
<dbReference type="eggNOG" id="KOG2762">
    <property type="taxonomic scope" value="Eukaryota"/>
</dbReference>
<protein>
    <recommendedName>
        <fullName evidence="4 14">Dol-P-Man:Man(5)GlcNAc(2)-PP-Dol alpha-1,3-mannosyltransferase</fullName>
        <ecNumber evidence="3 14">2.4.1.258</ecNumber>
    </recommendedName>
    <alternativeName>
        <fullName evidence="14">Dol-P-Man-dependent alpha(1-3)-mannosyltransferase</fullName>
    </alternativeName>
</protein>
<comment type="catalytic activity">
    <reaction evidence="12 14">
        <text>an alpha-D-Man-(1-&gt;2)-alpha-D-Man-(1-&gt;2)-alpha-D-Man-(1-&gt;3)-[alpha-D-Man-(1-&gt;6)]-beta-D-Man-(1-&gt;4)-beta-D-GlcNAc-(1-&gt;4)-alpha-D-GlcNAc-diphospho-di-trans,poly-cis-dolichol + a di-trans,poly-cis-dolichyl beta-D-mannosyl phosphate = an alpha-D-Man-(1-&gt;2)-alpha-D-Man-(1-&gt;2)-alpha-D-Man-(1-&gt;3)-[alpha-D-Man-(1-&gt;3)-alpha-D-Man-(1-&gt;6)]-beta-D-Man-(1-&gt;4)-beta-D-GlcNAc-(1-&gt;4)-alpha-D-GlcNAc-diphospho-di-trans,poly-cis-dolichol + a di-trans,poly-cis-dolichyl phosphate + H(+)</text>
        <dbReference type="Rhea" id="RHEA:29527"/>
        <dbReference type="Rhea" id="RHEA-COMP:19498"/>
        <dbReference type="Rhea" id="RHEA-COMP:19501"/>
        <dbReference type="Rhea" id="RHEA-COMP:19516"/>
        <dbReference type="Rhea" id="RHEA-COMP:19517"/>
        <dbReference type="ChEBI" id="CHEBI:15378"/>
        <dbReference type="ChEBI" id="CHEBI:57683"/>
        <dbReference type="ChEBI" id="CHEBI:58211"/>
        <dbReference type="ChEBI" id="CHEBI:132515"/>
        <dbReference type="ChEBI" id="CHEBI:132516"/>
        <dbReference type="EC" id="2.4.1.258"/>
    </reaction>
    <physiologicalReaction direction="left-to-right" evidence="12 14">
        <dbReference type="Rhea" id="RHEA:29528"/>
    </physiologicalReaction>
</comment>
<evidence type="ECO:0000256" key="4">
    <source>
        <dbReference type="ARBA" id="ARBA00015561"/>
    </source>
</evidence>
<evidence type="ECO:0000256" key="12">
    <source>
        <dbReference type="ARBA" id="ARBA00049506"/>
    </source>
</evidence>
<evidence type="ECO:0000256" key="1">
    <source>
        <dbReference type="ARBA" id="ARBA00004477"/>
    </source>
</evidence>
<dbReference type="Pfam" id="PF05208">
    <property type="entry name" value="ALG3"/>
    <property type="match status" value="1"/>
</dbReference>
<keyword evidence="6 14" id="KW-0808">Transferase</keyword>
<dbReference type="InParanoid" id="W2S8R2"/>
<dbReference type="VEuPathDB" id="FungiDB:HMPREF1541_09993"/>
<feature type="transmembrane region" description="Helical" evidence="14">
    <location>
        <begin position="262"/>
        <end position="283"/>
    </location>
</feature>
<keyword evidence="5 14" id="KW-0328">Glycosyltransferase</keyword>
<keyword evidence="8 14" id="KW-0256">Endoplasmic reticulum</keyword>